<dbReference type="InterPro" id="IPR037522">
    <property type="entry name" value="HD_GYP_dom"/>
</dbReference>
<sequence>MMQEDPIKTARILIVDDQEVNVHFLEGTLRWVAGNTNFKSTTNPREVEALIAEFEPDLILLDLHMPERDGFMVMEDLKQVIPADAFLPILVLTADVTPEAKQRALAGGAKDFLSKPFDTTEVLLRSNNLLQTRLLHLELANQNQILEVKVQERTRDLQKANDDLQAAHRDLEDAHIEMLERMALAAEYRDDDTGEHTKRVGQVSAFLGRALRLAQDQVMLLRRAAPLHDVGKIAIPDQILLKPGRLTAEEFEVLKTHTTIGGKILSGGRFALLKLAEEIALTHHERWDGTGYPHGLREATIPLAGRIVAVADSFDALTHERPYKEAWAVEEAVAELQRCAGTQFDPTIVDAFLGLRADSLAAAVLGFPAAARRGA</sequence>
<dbReference type="InterPro" id="IPR003607">
    <property type="entry name" value="HD/PDEase_dom"/>
</dbReference>
<dbReference type="GO" id="GO:0000160">
    <property type="term" value="P:phosphorelay signal transduction system"/>
    <property type="evidence" value="ECO:0007669"/>
    <property type="project" value="InterPro"/>
</dbReference>
<dbReference type="PANTHER" id="PTHR45228">
    <property type="entry name" value="CYCLIC DI-GMP PHOSPHODIESTERASE TM_0186-RELATED"/>
    <property type="match status" value="1"/>
</dbReference>
<evidence type="ECO:0000313" key="6">
    <source>
        <dbReference type="EMBL" id="TMI90945.1"/>
    </source>
</evidence>
<feature type="domain" description="Response regulatory" evidence="3">
    <location>
        <begin position="11"/>
        <end position="130"/>
    </location>
</feature>
<keyword evidence="1" id="KW-0597">Phosphoprotein</keyword>
<protein>
    <submittedName>
        <fullName evidence="6">Response regulator</fullName>
    </submittedName>
</protein>
<dbReference type="InterPro" id="IPR052020">
    <property type="entry name" value="Cyclic_di-GMP/3'3'-cGAMP_PDE"/>
</dbReference>
<dbReference type="Proteomes" id="UP000318509">
    <property type="component" value="Unassembled WGS sequence"/>
</dbReference>
<feature type="modified residue" description="4-aspartylphosphate" evidence="1">
    <location>
        <position position="62"/>
    </location>
</feature>
<dbReference type="SUPFAM" id="SSF109604">
    <property type="entry name" value="HD-domain/PDEase-like"/>
    <property type="match status" value="1"/>
</dbReference>
<dbReference type="InterPro" id="IPR006674">
    <property type="entry name" value="HD_domain"/>
</dbReference>
<evidence type="ECO:0000256" key="2">
    <source>
        <dbReference type="SAM" id="Coils"/>
    </source>
</evidence>
<evidence type="ECO:0000259" key="3">
    <source>
        <dbReference type="PROSITE" id="PS50110"/>
    </source>
</evidence>
<dbReference type="Gene3D" id="1.10.3210.10">
    <property type="entry name" value="Hypothetical protein af1432"/>
    <property type="match status" value="1"/>
</dbReference>
<feature type="domain" description="HD" evidence="4">
    <location>
        <begin position="193"/>
        <end position="317"/>
    </location>
</feature>
<dbReference type="CDD" id="cd00077">
    <property type="entry name" value="HDc"/>
    <property type="match status" value="1"/>
</dbReference>
<dbReference type="InterPro" id="IPR001789">
    <property type="entry name" value="Sig_transdc_resp-reg_receiver"/>
</dbReference>
<dbReference type="SUPFAM" id="SSF52172">
    <property type="entry name" value="CheY-like"/>
    <property type="match status" value="1"/>
</dbReference>
<comment type="caution">
    <text evidence="6">The sequence shown here is derived from an EMBL/GenBank/DDBJ whole genome shotgun (WGS) entry which is preliminary data.</text>
</comment>
<reference evidence="6 7" key="1">
    <citation type="journal article" date="2019" name="Nat. Microbiol.">
        <title>Mediterranean grassland soil C-N compound turnover is dependent on rainfall and depth, and is mediated by genomically divergent microorganisms.</title>
        <authorList>
            <person name="Diamond S."/>
            <person name="Andeer P.F."/>
            <person name="Li Z."/>
            <person name="Crits-Christoph A."/>
            <person name="Burstein D."/>
            <person name="Anantharaman K."/>
            <person name="Lane K.R."/>
            <person name="Thomas B.C."/>
            <person name="Pan C."/>
            <person name="Northen T.R."/>
            <person name="Banfield J.F."/>
        </authorList>
    </citation>
    <scope>NUCLEOTIDE SEQUENCE [LARGE SCALE GENOMIC DNA]</scope>
    <source>
        <strain evidence="6">NP_3</strain>
    </source>
</reference>
<evidence type="ECO:0000259" key="4">
    <source>
        <dbReference type="PROSITE" id="PS51831"/>
    </source>
</evidence>
<gene>
    <name evidence="6" type="ORF">E6H00_05780</name>
</gene>
<dbReference type="PANTHER" id="PTHR45228:SF1">
    <property type="entry name" value="CYCLIC DI-GMP PHOSPHODIESTERASE TM_0186"/>
    <property type="match status" value="1"/>
</dbReference>
<dbReference type="Pfam" id="PF13487">
    <property type="entry name" value="HD_5"/>
    <property type="match status" value="1"/>
</dbReference>
<dbReference type="AlphaFoldDB" id="A0A537K599"/>
<dbReference type="PROSITE" id="PS51832">
    <property type="entry name" value="HD_GYP"/>
    <property type="match status" value="1"/>
</dbReference>
<dbReference type="SMART" id="SM00471">
    <property type="entry name" value="HDc"/>
    <property type="match status" value="1"/>
</dbReference>
<accession>A0A537K599</accession>
<dbReference type="Gene3D" id="3.40.50.2300">
    <property type="match status" value="1"/>
</dbReference>
<dbReference type="PROSITE" id="PS50110">
    <property type="entry name" value="RESPONSE_REGULATORY"/>
    <property type="match status" value="1"/>
</dbReference>
<keyword evidence="2" id="KW-0175">Coiled coil</keyword>
<feature type="coiled-coil region" evidence="2">
    <location>
        <begin position="143"/>
        <end position="181"/>
    </location>
</feature>
<evidence type="ECO:0000259" key="5">
    <source>
        <dbReference type="PROSITE" id="PS51832"/>
    </source>
</evidence>
<organism evidence="6 7">
    <name type="scientific">Candidatus Segetimicrobium genomatis</name>
    <dbReference type="NCBI Taxonomy" id="2569760"/>
    <lineage>
        <taxon>Bacteria</taxon>
        <taxon>Bacillati</taxon>
        <taxon>Candidatus Sysuimicrobiota</taxon>
        <taxon>Candidatus Sysuimicrobiia</taxon>
        <taxon>Candidatus Sysuimicrobiales</taxon>
        <taxon>Candidatus Segetimicrobiaceae</taxon>
        <taxon>Candidatus Segetimicrobium</taxon>
    </lineage>
</organism>
<dbReference type="InterPro" id="IPR011006">
    <property type="entry name" value="CheY-like_superfamily"/>
</dbReference>
<dbReference type="Pfam" id="PF00072">
    <property type="entry name" value="Response_reg"/>
    <property type="match status" value="1"/>
</dbReference>
<evidence type="ECO:0000256" key="1">
    <source>
        <dbReference type="PROSITE-ProRule" id="PRU00169"/>
    </source>
</evidence>
<evidence type="ECO:0000313" key="7">
    <source>
        <dbReference type="Proteomes" id="UP000318509"/>
    </source>
</evidence>
<dbReference type="EMBL" id="VBAK01000106">
    <property type="protein sequence ID" value="TMI90945.1"/>
    <property type="molecule type" value="Genomic_DNA"/>
</dbReference>
<feature type="domain" description="HD-GYP" evidence="5">
    <location>
        <begin position="171"/>
        <end position="368"/>
    </location>
</feature>
<name>A0A537K599_9BACT</name>
<dbReference type="SMART" id="SM00448">
    <property type="entry name" value="REC"/>
    <property type="match status" value="1"/>
</dbReference>
<dbReference type="PROSITE" id="PS51831">
    <property type="entry name" value="HD"/>
    <property type="match status" value="1"/>
</dbReference>
<proteinExistence type="predicted"/>